<keyword evidence="1" id="KW-0812">Transmembrane</keyword>
<dbReference type="EMBL" id="BMAW01047504">
    <property type="protein sequence ID" value="GFS61161.1"/>
    <property type="molecule type" value="Genomic_DNA"/>
</dbReference>
<name>A0A8X6MKE5_NEPPI</name>
<proteinExistence type="predicted"/>
<dbReference type="GO" id="GO:0015074">
    <property type="term" value="P:DNA integration"/>
    <property type="evidence" value="ECO:0007669"/>
    <property type="project" value="InterPro"/>
</dbReference>
<keyword evidence="1" id="KW-0472">Membrane</keyword>
<keyword evidence="4" id="KW-1185">Reference proteome</keyword>
<accession>A0A8X6MKE5</accession>
<evidence type="ECO:0000313" key="3">
    <source>
        <dbReference type="EMBL" id="GFS61161.1"/>
    </source>
</evidence>
<evidence type="ECO:0000256" key="1">
    <source>
        <dbReference type="SAM" id="Phobius"/>
    </source>
</evidence>
<dbReference type="InterPro" id="IPR012337">
    <property type="entry name" value="RNaseH-like_sf"/>
</dbReference>
<dbReference type="Proteomes" id="UP000887013">
    <property type="component" value="Unassembled WGS sequence"/>
</dbReference>
<dbReference type="Gene3D" id="3.30.420.10">
    <property type="entry name" value="Ribonuclease H-like superfamily/Ribonuclease H"/>
    <property type="match status" value="1"/>
</dbReference>
<sequence length="109" mass="12261">MTFISGITHIFSFSGLNIFTFEAFYSGLISRFGVPDVIVSDKGSQFEKHLFQVLDKYPGTENRCTTGYNPASNVMVENFNASLNMLLNAMLLNIGLKFYQFLFLVLLLA</sequence>
<dbReference type="SUPFAM" id="SSF53098">
    <property type="entry name" value="Ribonuclease H-like"/>
    <property type="match status" value="1"/>
</dbReference>
<reference evidence="3" key="1">
    <citation type="submission" date="2020-08" db="EMBL/GenBank/DDBJ databases">
        <title>Multicomponent nature underlies the extraordinary mechanical properties of spider dragline silk.</title>
        <authorList>
            <person name="Kono N."/>
            <person name="Nakamura H."/>
            <person name="Mori M."/>
            <person name="Yoshida Y."/>
            <person name="Ohtoshi R."/>
            <person name="Malay A.D."/>
            <person name="Moran D.A.P."/>
            <person name="Tomita M."/>
            <person name="Numata K."/>
            <person name="Arakawa K."/>
        </authorList>
    </citation>
    <scope>NUCLEOTIDE SEQUENCE</scope>
</reference>
<dbReference type="InterPro" id="IPR050951">
    <property type="entry name" value="Retrovirus_Pol_polyprotein"/>
</dbReference>
<protein>
    <recommendedName>
        <fullName evidence="2">Integrase catalytic domain-containing protein</fullName>
    </recommendedName>
</protein>
<evidence type="ECO:0000313" key="4">
    <source>
        <dbReference type="Proteomes" id="UP000887013"/>
    </source>
</evidence>
<dbReference type="InterPro" id="IPR036397">
    <property type="entry name" value="RNaseH_sf"/>
</dbReference>
<evidence type="ECO:0000259" key="2">
    <source>
        <dbReference type="PROSITE" id="PS50994"/>
    </source>
</evidence>
<dbReference type="GO" id="GO:0003676">
    <property type="term" value="F:nucleic acid binding"/>
    <property type="evidence" value="ECO:0007669"/>
    <property type="project" value="InterPro"/>
</dbReference>
<feature type="transmembrane region" description="Helical" evidence="1">
    <location>
        <begin position="85"/>
        <end position="108"/>
    </location>
</feature>
<dbReference type="PANTHER" id="PTHR37984:SF13">
    <property type="entry name" value="RIBONUCLEASE H"/>
    <property type="match status" value="1"/>
</dbReference>
<feature type="domain" description="Integrase catalytic" evidence="2">
    <location>
        <begin position="1"/>
        <end position="109"/>
    </location>
</feature>
<dbReference type="OrthoDB" id="6491107at2759"/>
<comment type="caution">
    <text evidence="3">The sequence shown here is derived from an EMBL/GenBank/DDBJ whole genome shotgun (WGS) entry which is preliminary data.</text>
</comment>
<dbReference type="PANTHER" id="PTHR37984">
    <property type="entry name" value="PROTEIN CBG26694"/>
    <property type="match status" value="1"/>
</dbReference>
<keyword evidence="1" id="KW-1133">Transmembrane helix</keyword>
<organism evidence="3 4">
    <name type="scientific">Nephila pilipes</name>
    <name type="common">Giant wood spider</name>
    <name type="synonym">Nephila maculata</name>
    <dbReference type="NCBI Taxonomy" id="299642"/>
    <lineage>
        <taxon>Eukaryota</taxon>
        <taxon>Metazoa</taxon>
        <taxon>Ecdysozoa</taxon>
        <taxon>Arthropoda</taxon>
        <taxon>Chelicerata</taxon>
        <taxon>Arachnida</taxon>
        <taxon>Araneae</taxon>
        <taxon>Araneomorphae</taxon>
        <taxon>Entelegynae</taxon>
        <taxon>Araneoidea</taxon>
        <taxon>Nephilidae</taxon>
        <taxon>Nephila</taxon>
    </lineage>
</organism>
<dbReference type="PROSITE" id="PS50994">
    <property type="entry name" value="INTEGRASE"/>
    <property type="match status" value="1"/>
</dbReference>
<dbReference type="InterPro" id="IPR001584">
    <property type="entry name" value="Integrase_cat-core"/>
</dbReference>
<gene>
    <name evidence="3" type="ORF">NPIL_430281</name>
</gene>
<dbReference type="AlphaFoldDB" id="A0A8X6MKE5"/>